<dbReference type="Proteomes" id="UP000074866">
    <property type="component" value="Unassembled WGS sequence"/>
</dbReference>
<name>A0ACC4ZVX1_9BACL</name>
<proteinExistence type="predicted"/>
<gene>
    <name evidence="1" type="ORF">NS115_10120</name>
</gene>
<evidence type="ECO:0000313" key="1">
    <source>
        <dbReference type="EMBL" id="KTS82800.1"/>
    </source>
</evidence>
<evidence type="ECO:0000313" key="2">
    <source>
        <dbReference type="Proteomes" id="UP000074866"/>
    </source>
</evidence>
<keyword evidence="2" id="KW-1185">Reference proteome</keyword>
<accession>A0ACC4ZVX1</accession>
<reference evidence="1 2" key="1">
    <citation type="journal article" date="2016" name="Front. Microbiol.">
        <title>Genomic Resource of Rice Seed Associated Bacteria.</title>
        <authorList>
            <person name="Midha S."/>
            <person name="Bansal K."/>
            <person name="Sharma S."/>
            <person name="Kumar N."/>
            <person name="Patil P.P."/>
            <person name="Chaudhry V."/>
            <person name="Patil P.B."/>
        </authorList>
    </citation>
    <scope>NUCLEOTIDE SEQUENCE [LARGE SCALE GENOMIC DNA]</scope>
    <source>
        <strain evidence="1 2">NS115</strain>
    </source>
</reference>
<organism evidence="1 2">
    <name type="scientific">Paenibacillus jamilae</name>
    <dbReference type="NCBI Taxonomy" id="114136"/>
    <lineage>
        <taxon>Bacteria</taxon>
        <taxon>Bacillati</taxon>
        <taxon>Bacillota</taxon>
        <taxon>Bacilli</taxon>
        <taxon>Bacillales</taxon>
        <taxon>Paenibacillaceae</taxon>
        <taxon>Paenibacillus</taxon>
    </lineage>
</organism>
<protein>
    <submittedName>
        <fullName evidence="1">Spore gernimation protein</fullName>
    </submittedName>
</protein>
<sequence length="385" mass="43700">MKQFTTRQIVLLGILMEVGITLIHAPAQAADHANQHAYWTCVIAAIVLCLPIWAMLRLKRRFPDQDLMQAMVSSHPVLGRLLLAIYLILFLIIFARDLRIITDLVEVVLLPLTPIVVVSLIVLLTMVFMVKGGMNTLINMTEIFVPLLIVTLLTMPLFFGGNMDFSMLRPYLHPEVDGVIKGSWRMLGYMADIMIVPFVISGKSYNGRSAWFGHLLGTAILIMLVLLSELVIGVPILSRLFYPSYELVRQLQLTDFLDRFDLFVTALTVPTFLTKIGVDLYVTSLAVKRMFAHVWGSLMVWPVGLLGYVCSFMLFSNIVQIYDFSREWTAVMVIFFVFMPFLLWMLLRPKFKGSGNDDKSSSGRERDRSDQKEGQQESETGHTHL</sequence>
<comment type="caution">
    <text evidence="1">The sequence shown here is derived from an EMBL/GenBank/DDBJ whole genome shotgun (WGS) entry which is preliminary data.</text>
</comment>
<dbReference type="EMBL" id="LDRX01000040">
    <property type="protein sequence ID" value="KTS82800.1"/>
    <property type="molecule type" value="Genomic_DNA"/>
</dbReference>